<dbReference type="Proteomes" id="UP000266861">
    <property type="component" value="Unassembled WGS sequence"/>
</dbReference>
<evidence type="ECO:0000313" key="2">
    <source>
        <dbReference type="Proteomes" id="UP000266861"/>
    </source>
</evidence>
<dbReference type="OrthoDB" id="2446528at2759"/>
<proteinExistence type="predicted"/>
<reference evidence="1 2" key="1">
    <citation type="submission" date="2018-08" db="EMBL/GenBank/DDBJ databases">
        <title>Genome and evolution of the arbuscular mycorrhizal fungus Diversispora epigaea (formerly Glomus versiforme) and its bacterial endosymbionts.</title>
        <authorList>
            <person name="Sun X."/>
            <person name="Fei Z."/>
            <person name="Harrison M."/>
        </authorList>
    </citation>
    <scope>NUCLEOTIDE SEQUENCE [LARGE SCALE GENOMIC DNA]</scope>
    <source>
        <strain evidence="1 2">IT104</strain>
    </source>
</reference>
<dbReference type="STRING" id="1348612.A0A397JII9"/>
<evidence type="ECO:0000313" key="1">
    <source>
        <dbReference type="EMBL" id="RHZ84783.1"/>
    </source>
</evidence>
<organism evidence="1 2">
    <name type="scientific">Diversispora epigaea</name>
    <dbReference type="NCBI Taxonomy" id="1348612"/>
    <lineage>
        <taxon>Eukaryota</taxon>
        <taxon>Fungi</taxon>
        <taxon>Fungi incertae sedis</taxon>
        <taxon>Mucoromycota</taxon>
        <taxon>Glomeromycotina</taxon>
        <taxon>Glomeromycetes</taxon>
        <taxon>Diversisporales</taxon>
        <taxon>Diversisporaceae</taxon>
        <taxon>Diversispora</taxon>
    </lineage>
</organism>
<accession>A0A397JII9</accession>
<protein>
    <submittedName>
        <fullName evidence="1">Uncharacterized protein</fullName>
    </submittedName>
</protein>
<name>A0A397JII9_9GLOM</name>
<keyword evidence="2" id="KW-1185">Reference proteome</keyword>
<dbReference type="AlphaFoldDB" id="A0A397JII9"/>
<sequence>MKVFGTNNLRKYYVYVGDSGELQYMTNFDATIIHNKILEKLTHGCFGNPFHVVILEAGGMPSSNEDIYESIHVPKINFGFLSIYESADMYKKDFSLNSDDYLDIVGDESIFRRLMNIRKEWPNLRPILGMWHTNKDMLSAIIAIFSSYGIFDLGTAIDIVGDESIFRRLMNIRKEWPNLRPILGMWHTNKDMLSAIIAIFSSYGIFDLGTAIGVKFLDKFEKVIDYRATIRTIELIWVSTGIRIGNFEIQKYTLAAFAPLLPSAGKSNYAQSVAHFFGILEKYPKLEEKLQYVSSFKVSEEKRGHFLAFDEALETFGVKFVKQNITGNVIDSENLKRQYLNNIPISNYDRSVNTRKDIMWDLVNKLLKAFDARDYNEFNNNNDLFHITNPKEMCAEGIKRLTELYGQGLYRIKLIYRQEVLKKEAIITVGRRAKDVTVTKYKDIRTEKKNKKKRTGENLEGVNINEQILPADPAIASMTTENPSIKRARRIPSKEAIQILAPMVVHSSPPTKEEIQQYLIALEKNVPASDVWSNTTL</sequence>
<comment type="caution">
    <text evidence="1">The sequence shown here is derived from an EMBL/GenBank/DDBJ whole genome shotgun (WGS) entry which is preliminary data.</text>
</comment>
<gene>
    <name evidence="1" type="ORF">Glove_75g68</name>
</gene>
<dbReference type="EMBL" id="PQFF01000071">
    <property type="protein sequence ID" value="RHZ84783.1"/>
    <property type="molecule type" value="Genomic_DNA"/>
</dbReference>